<sequence length="151" mass="15443">MTTRVLSPVKGVLAPITEVPDPVFAEAMVGPGVAVHPELTAGDAVSPVDGTIVTLHPHAFVVATAEGAAVLVHLGIDTVKLQGEGFTLHVAKGDAVRAGQPVIGWDPAAVQEGGKSPICPVVALDATAESLVDVREFGPVEAGDALFTWQR</sequence>
<evidence type="ECO:0000256" key="5">
    <source>
        <dbReference type="ARBA" id="ARBA00022683"/>
    </source>
</evidence>
<evidence type="ECO:0000313" key="9">
    <source>
        <dbReference type="Proteomes" id="UP000256269"/>
    </source>
</evidence>
<evidence type="ECO:0000256" key="4">
    <source>
        <dbReference type="ARBA" id="ARBA00022679"/>
    </source>
</evidence>
<evidence type="ECO:0000256" key="3">
    <source>
        <dbReference type="ARBA" id="ARBA00022597"/>
    </source>
</evidence>
<evidence type="ECO:0000256" key="1">
    <source>
        <dbReference type="ARBA" id="ARBA00004496"/>
    </source>
</evidence>
<dbReference type="InterPro" id="IPR011055">
    <property type="entry name" value="Dup_hybrid_motif"/>
</dbReference>
<comment type="subcellular location">
    <subcellularLocation>
        <location evidence="1">Cytoplasm</location>
    </subcellularLocation>
</comment>
<dbReference type="InterPro" id="IPR050890">
    <property type="entry name" value="PTS_EIIA_component"/>
</dbReference>
<accession>A0A3E0HG06</accession>
<organism evidence="8 9">
    <name type="scientific">Kutzneria buriramensis</name>
    <dbReference type="NCBI Taxonomy" id="1045776"/>
    <lineage>
        <taxon>Bacteria</taxon>
        <taxon>Bacillati</taxon>
        <taxon>Actinomycetota</taxon>
        <taxon>Actinomycetes</taxon>
        <taxon>Pseudonocardiales</taxon>
        <taxon>Pseudonocardiaceae</taxon>
        <taxon>Kutzneria</taxon>
    </lineage>
</organism>
<dbReference type="RefSeq" id="WP_116176665.1">
    <property type="nucleotide sequence ID" value="NZ_CP144375.1"/>
</dbReference>
<evidence type="ECO:0000256" key="6">
    <source>
        <dbReference type="ARBA" id="ARBA00022777"/>
    </source>
</evidence>
<dbReference type="EMBL" id="QUNO01000008">
    <property type="protein sequence ID" value="REH44732.1"/>
    <property type="molecule type" value="Genomic_DNA"/>
</dbReference>
<evidence type="ECO:0000313" key="8">
    <source>
        <dbReference type="EMBL" id="REH44732.1"/>
    </source>
</evidence>
<evidence type="ECO:0000256" key="2">
    <source>
        <dbReference type="ARBA" id="ARBA00022448"/>
    </source>
</evidence>
<dbReference type="PROSITE" id="PS00371">
    <property type="entry name" value="PTS_EIIA_TYPE_1_HIS"/>
    <property type="match status" value="1"/>
</dbReference>
<dbReference type="InterPro" id="IPR001127">
    <property type="entry name" value="PTS_EIIA_1_perm"/>
</dbReference>
<dbReference type="GO" id="GO:0005737">
    <property type="term" value="C:cytoplasm"/>
    <property type="evidence" value="ECO:0007669"/>
    <property type="project" value="UniProtKB-SubCell"/>
</dbReference>
<dbReference type="Pfam" id="PF00358">
    <property type="entry name" value="PTS_EIIA_1"/>
    <property type="match status" value="1"/>
</dbReference>
<reference evidence="8 9" key="1">
    <citation type="submission" date="2018-08" db="EMBL/GenBank/DDBJ databases">
        <title>Genomic Encyclopedia of Archaeal and Bacterial Type Strains, Phase II (KMG-II): from individual species to whole genera.</title>
        <authorList>
            <person name="Goeker M."/>
        </authorList>
    </citation>
    <scope>NUCLEOTIDE SEQUENCE [LARGE SCALE GENOMIC DNA]</scope>
    <source>
        <strain evidence="8 9">DSM 45791</strain>
    </source>
</reference>
<dbReference type="OrthoDB" id="7571469at2"/>
<protein>
    <submittedName>
        <fullName evidence="8">Glucose-specific phosphotransferase system IIA component</fullName>
    </submittedName>
</protein>
<dbReference type="GO" id="GO:0016301">
    <property type="term" value="F:kinase activity"/>
    <property type="evidence" value="ECO:0007669"/>
    <property type="project" value="UniProtKB-KW"/>
</dbReference>
<feature type="domain" description="PTS EIIA type-1" evidence="7">
    <location>
        <begin position="21"/>
        <end position="125"/>
    </location>
</feature>
<dbReference type="FunFam" id="2.70.70.10:FF:000001">
    <property type="entry name" value="PTS system glucose-specific IIA component"/>
    <property type="match status" value="1"/>
</dbReference>
<dbReference type="Gene3D" id="2.70.70.10">
    <property type="entry name" value="Glucose Permease (Domain IIA)"/>
    <property type="match status" value="1"/>
</dbReference>
<dbReference type="NCBIfam" id="TIGR00830">
    <property type="entry name" value="PTBA"/>
    <property type="match status" value="1"/>
</dbReference>
<keyword evidence="2" id="KW-0813">Transport</keyword>
<keyword evidence="5" id="KW-0598">Phosphotransferase system</keyword>
<keyword evidence="9" id="KW-1185">Reference proteome</keyword>
<dbReference type="PANTHER" id="PTHR45008">
    <property type="entry name" value="PTS SYSTEM GLUCOSE-SPECIFIC EIIA COMPONENT"/>
    <property type="match status" value="1"/>
</dbReference>
<proteinExistence type="predicted"/>
<keyword evidence="6" id="KW-0418">Kinase</keyword>
<keyword evidence="3" id="KW-0762">Sugar transport</keyword>
<evidence type="ECO:0000259" key="7">
    <source>
        <dbReference type="PROSITE" id="PS51093"/>
    </source>
</evidence>
<dbReference type="PROSITE" id="PS51093">
    <property type="entry name" value="PTS_EIIA_TYPE_1"/>
    <property type="match status" value="1"/>
</dbReference>
<keyword evidence="4 8" id="KW-0808">Transferase</keyword>
<dbReference type="Proteomes" id="UP000256269">
    <property type="component" value="Unassembled WGS sequence"/>
</dbReference>
<comment type="caution">
    <text evidence="8">The sequence shown here is derived from an EMBL/GenBank/DDBJ whole genome shotgun (WGS) entry which is preliminary data.</text>
</comment>
<dbReference type="SUPFAM" id="SSF51261">
    <property type="entry name" value="Duplicated hybrid motif"/>
    <property type="match status" value="1"/>
</dbReference>
<name>A0A3E0HG06_9PSEU</name>
<dbReference type="AlphaFoldDB" id="A0A3E0HG06"/>
<gene>
    <name evidence="8" type="ORF">BCF44_108212</name>
</gene>
<dbReference type="GO" id="GO:0009401">
    <property type="term" value="P:phosphoenolpyruvate-dependent sugar phosphotransferase system"/>
    <property type="evidence" value="ECO:0007669"/>
    <property type="project" value="UniProtKB-KW"/>
</dbReference>
<dbReference type="PANTHER" id="PTHR45008:SF1">
    <property type="entry name" value="PTS SYSTEM GLUCOSE-SPECIFIC EIIA COMPONENT"/>
    <property type="match status" value="1"/>
</dbReference>